<feature type="signal peptide" evidence="2">
    <location>
        <begin position="1"/>
        <end position="22"/>
    </location>
</feature>
<gene>
    <name evidence="3" type="ORF">QNN03_26445</name>
</gene>
<keyword evidence="2" id="KW-0732">Signal</keyword>
<dbReference type="RefSeq" id="WP_285435482.1">
    <property type="nucleotide sequence ID" value="NZ_JASJUS010000029.1"/>
</dbReference>
<keyword evidence="4" id="KW-1185">Reference proteome</keyword>
<evidence type="ECO:0000256" key="1">
    <source>
        <dbReference type="SAM" id="MobiDB-lite"/>
    </source>
</evidence>
<feature type="compositionally biased region" description="Low complexity" evidence="1">
    <location>
        <begin position="41"/>
        <end position="56"/>
    </location>
</feature>
<feature type="chain" id="PRO_5045094067" description="Lipoprotein" evidence="2">
    <location>
        <begin position="23"/>
        <end position="216"/>
    </location>
</feature>
<proteinExistence type="predicted"/>
<protein>
    <recommendedName>
        <fullName evidence="5">Lipoprotein</fullName>
    </recommendedName>
</protein>
<evidence type="ECO:0000256" key="2">
    <source>
        <dbReference type="SAM" id="SignalP"/>
    </source>
</evidence>
<dbReference type="Proteomes" id="UP001241926">
    <property type="component" value="Unassembled WGS sequence"/>
</dbReference>
<dbReference type="PROSITE" id="PS51257">
    <property type="entry name" value="PROKAR_LIPOPROTEIN"/>
    <property type="match status" value="1"/>
</dbReference>
<organism evidence="3 4">
    <name type="scientific">Streptomyces fuscus</name>
    <dbReference type="NCBI Taxonomy" id="3048495"/>
    <lineage>
        <taxon>Bacteria</taxon>
        <taxon>Bacillati</taxon>
        <taxon>Actinomycetota</taxon>
        <taxon>Actinomycetes</taxon>
        <taxon>Kitasatosporales</taxon>
        <taxon>Streptomycetaceae</taxon>
        <taxon>Streptomyces</taxon>
    </lineage>
</organism>
<evidence type="ECO:0008006" key="5">
    <source>
        <dbReference type="Google" id="ProtNLM"/>
    </source>
</evidence>
<comment type="caution">
    <text evidence="3">The sequence shown here is derived from an EMBL/GenBank/DDBJ whole genome shotgun (WGS) entry which is preliminary data.</text>
</comment>
<reference evidence="3 4" key="1">
    <citation type="submission" date="2023-05" db="EMBL/GenBank/DDBJ databases">
        <title>Streptomyces fuscus sp. nov., a brown-black pigment producing actinomyces isolated from dry sand of Sea duck farm.</title>
        <authorList>
            <person name="Xie J."/>
            <person name="Shen N."/>
        </authorList>
    </citation>
    <scope>NUCLEOTIDE SEQUENCE [LARGE SCALE GENOMIC DNA]</scope>
    <source>
        <strain evidence="3 4">GXMU-J15</strain>
    </source>
</reference>
<evidence type="ECO:0000313" key="3">
    <source>
        <dbReference type="EMBL" id="MDL2079986.1"/>
    </source>
</evidence>
<evidence type="ECO:0000313" key="4">
    <source>
        <dbReference type="Proteomes" id="UP001241926"/>
    </source>
</evidence>
<dbReference type="EMBL" id="JASJUS010000029">
    <property type="protein sequence ID" value="MDL2079986.1"/>
    <property type="molecule type" value="Genomic_DNA"/>
</dbReference>
<sequence length="216" mass="22876">MKRRTLPTAAALAATAALLLTACGSGDDDGNDKIAGADTNSASTSPSPSTGSSASADRPEITFPKDVENKFEGWKTGDAAKDAVLADVAQTVNAVDDAILRGDANSSTVAYYRQGKALVSAQQWIQAWLDEDLTWTGVTRYFAPNVKVADKDTAAVTYCADESKAYNKDRKTGKVDKSPSDESPYVTYSTQLKKSAKGVWQTTEVLSKRGDSTCAS</sequence>
<name>A0ABT7J531_9ACTN</name>
<accession>A0ABT7J531</accession>
<feature type="region of interest" description="Disordered" evidence="1">
    <location>
        <begin position="29"/>
        <end position="62"/>
    </location>
</feature>